<dbReference type="GO" id="GO:0046872">
    <property type="term" value="F:metal ion binding"/>
    <property type="evidence" value="ECO:0007669"/>
    <property type="project" value="UniProtKB-KW"/>
</dbReference>
<keyword evidence="14" id="KW-0342">GTP-binding</keyword>
<keyword evidence="8" id="KW-0547">Nucleotide-binding</keyword>
<evidence type="ECO:0000256" key="2">
    <source>
        <dbReference type="ARBA" id="ARBA00004167"/>
    </source>
</evidence>
<dbReference type="GO" id="GO:0016787">
    <property type="term" value="F:hydrolase activity"/>
    <property type="evidence" value="ECO:0007669"/>
    <property type="project" value="UniProtKB-KW"/>
</dbReference>
<dbReference type="CDD" id="cd00882">
    <property type="entry name" value="Ras_like_GTPase"/>
    <property type="match status" value="1"/>
</dbReference>
<proteinExistence type="predicted"/>
<keyword evidence="9" id="KW-0378">Hydrolase</keyword>
<dbReference type="AlphaFoldDB" id="A0A6A5K9U1"/>
<dbReference type="InterPro" id="IPR006703">
    <property type="entry name" value="G_AIG1"/>
</dbReference>
<keyword evidence="7" id="KW-0479">Metal-binding</keyword>
<keyword evidence="17" id="KW-0175">Coiled coil</keyword>
<dbReference type="GO" id="GO:0005525">
    <property type="term" value="F:GTP binding"/>
    <property type="evidence" value="ECO:0007669"/>
    <property type="project" value="UniProtKB-KW"/>
</dbReference>
<evidence type="ECO:0000256" key="1">
    <source>
        <dbReference type="ARBA" id="ARBA00001946"/>
    </source>
</evidence>
<keyword evidence="4" id="KW-0150">Chloroplast</keyword>
<dbReference type="Pfam" id="PF04548">
    <property type="entry name" value="AIG1"/>
    <property type="match status" value="1"/>
</dbReference>
<dbReference type="GO" id="GO:0016020">
    <property type="term" value="C:membrane"/>
    <property type="evidence" value="ECO:0007669"/>
    <property type="project" value="UniProtKB-SubCell"/>
</dbReference>
<evidence type="ECO:0000259" key="19">
    <source>
        <dbReference type="Pfam" id="PF04548"/>
    </source>
</evidence>
<evidence type="ECO:0000256" key="16">
    <source>
        <dbReference type="ARBA" id="ARBA00024013"/>
    </source>
</evidence>
<evidence type="ECO:0000256" key="3">
    <source>
        <dbReference type="ARBA" id="ARBA00022448"/>
    </source>
</evidence>
<protein>
    <recommendedName>
        <fullName evidence="19">AIG1-type G domain-containing protein</fullName>
    </recommendedName>
</protein>
<evidence type="ECO:0000256" key="7">
    <source>
        <dbReference type="ARBA" id="ARBA00022723"/>
    </source>
</evidence>
<keyword evidence="10" id="KW-1002">Plastid outer membrane</keyword>
<feature type="domain" description="AIG1-type G" evidence="19">
    <location>
        <begin position="10"/>
        <end position="137"/>
    </location>
</feature>
<name>A0A6A5K9U1_9PLEO</name>
<comment type="cofactor">
    <cofactor evidence="1">
        <name>Mg(2+)</name>
        <dbReference type="ChEBI" id="CHEBI:18420"/>
    </cofactor>
</comment>
<accession>A0A6A5K9U1</accession>
<dbReference type="EMBL" id="ML975407">
    <property type="protein sequence ID" value="KAF1830153.1"/>
    <property type="molecule type" value="Genomic_DNA"/>
</dbReference>
<dbReference type="PANTHER" id="PTHR10903">
    <property type="entry name" value="GTPASE, IMAP FAMILY MEMBER-RELATED"/>
    <property type="match status" value="1"/>
</dbReference>
<keyword evidence="21" id="KW-1185">Reference proteome</keyword>
<feature type="coiled-coil region" evidence="17">
    <location>
        <begin position="216"/>
        <end position="253"/>
    </location>
</feature>
<evidence type="ECO:0000256" key="13">
    <source>
        <dbReference type="ARBA" id="ARBA00022989"/>
    </source>
</evidence>
<evidence type="ECO:0000313" key="21">
    <source>
        <dbReference type="Proteomes" id="UP000800040"/>
    </source>
</evidence>
<evidence type="ECO:0000256" key="14">
    <source>
        <dbReference type="ARBA" id="ARBA00023134"/>
    </source>
</evidence>
<keyword evidence="6 18" id="KW-0812">Transmembrane</keyword>
<evidence type="ECO:0000256" key="12">
    <source>
        <dbReference type="ARBA" id="ARBA00022927"/>
    </source>
</evidence>
<gene>
    <name evidence="20" type="ORF">BDW02DRAFT_609386</name>
</gene>
<evidence type="ECO:0000256" key="4">
    <source>
        <dbReference type="ARBA" id="ARBA00022528"/>
    </source>
</evidence>
<evidence type="ECO:0000256" key="5">
    <source>
        <dbReference type="ARBA" id="ARBA00022640"/>
    </source>
</evidence>
<feature type="transmembrane region" description="Helical" evidence="18">
    <location>
        <begin position="294"/>
        <end position="315"/>
    </location>
</feature>
<keyword evidence="11" id="KW-0460">Magnesium</keyword>
<dbReference type="InterPro" id="IPR045058">
    <property type="entry name" value="GIMA/IAN/Toc"/>
</dbReference>
<keyword evidence="5" id="KW-0934">Plastid</keyword>
<keyword evidence="13 18" id="KW-1133">Transmembrane helix</keyword>
<dbReference type="Gene3D" id="3.40.50.300">
    <property type="entry name" value="P-loop containing nucleotide triphosphate hydrolases"/>
    <property type="match status" value="1"/>
</dbReference>
<dbReference type="Proteomes" id="UP000800040">
    <property type="component" value="Unassembled WGS sequence"/>
</dbReference>
<evidence type="ECO:0000256" key="17">
    <source>
        <dbReference type="SAM" id="Coils"/>
    </source>
</evidence>
<dbReference type="OrthoDB" id="8954335at2759"/>
<evidence type="ECO:0000256" key="15">
    <source>
        <dbReference type="ARBA" id="ARBA00023136"/>
    </source>
</evidence>
<reference evidence="20" key="1">
    <citation type="submission" date="2020-01" db="EMBL/GenBank/DDBJ databases">
        <authorList>
            <consortium name="DOE Joint Genome Institute"/>
            <person name="Haridas S."/>
            <person name="Albert R."/>
            <person name="Binder M."/>
            <person name="Bloem J."/>
            <person name="Labutti K."/>
            <person name="Salamov A."/>
            <person name="Andreopoulos B."/>
            <person name="Baker S.E."/>
            <person name="Barry K."/>
            <person name="Bills G."/>
            <person name="Bluhm B.H."/>
            <person name="Cannon C."/>
            <person name="Castanera R."/>
            <person name="Culley D.E."/>
            <person name="Daum C."/>
            <person name="Ezra D."/>
            <person name="Gonzalez J.B."/>
            <person name="Henrissat B."/>
            <person name="Kuo A."/>
            <person name="Liang C."/>
            <person name="Lipzen A."/>
            <person name="Lutzoni F."/>
            <person name="Magnuson J."/>
            <person name="Mondo S."/>
            <person name="Nolan M."/>
            <person name="Ohm R."/>
            <person name="Pangilinan J."/>
            <person name="Park H.-J."/>
            <person name="Ramirez L."/>
            <person name="Alfaro M."/>
            <person name="Sun H."/>
            <person name="Tritt A."/>
            <person name="Yoshinaga Y."/>
            <person name="Zwiers L.-H."/>
            <person name="Turgeon B.G."/>
            <person name="Goodwin S.B."/>
            <person name="Spatafora J.W."/>
            <person name="Crous P.W."/>
            <person name="Grigoriev I.V."/>
        </authorList>
    </citation>
    <scope>NUCLEOTIDE SEQUENCE</scope>
    <source>
        <strain evidence="20">P77</strain>
    </source>
</reference>
<keyword evidence="15 18" id="KW-0472">Membrane</keyword>
<evidence type="ECO:0000256" key="6">
    <source>
        <dbReference type="ARBA" id="ARBA00022692"/>
    </source>
</evidence>
<dbReference type="GO" id="GO:0015031">
    <property type="term" value="P:protein transport"/>
    <property type="evidence" value="ECO:0007669"/>
    <property type="project" value="UniProtKB-KW"/>
</dbReference>
<sequence length="338" mass="37977">MEKHDAPSMIVVMGVTGAGKSFFINQLAGRQLAKEGSDLDSCTQGCQLLPITLGHSKVMMIDTPGFDDTQRTDSEILTEIARILSAQYDLGVELKGVIYIHRITDIRYGRAAVKTFEIFKKICGQTALNNVLLVTSRWTEVDPTTGAERERQLKDKFWAYMLGHGSNMSRFHGDRPSAVSLVSQLLQKDTVVLQLQKELVDEGKQLEDTMAGAYVSNNLEKLKQQYQDELASLERLKQDLRDNERAMKRQIQRDWQVESARLKQIQNEQVSLQQAVGVEVRQEIQKKRSGLTKVLPYVPAVVSILAAFVGIPPGVTEIFTSWFADFGGNFDMSEIFAF</sequence>
<comment type="subcellular location">
    <subcellularLocation>
        <location evidence="2">Membrane</location>
        <topology evidence="2">Single-pass membrane protein</topology>
    </subcellularLocation>
    <subcellularLocation>
        <location evidence="16">Plastid</location>
        <location evidence="16">Chloroplast outer membrane</location>
    </subcellularLocation>
</comment>
<keyword evidence="12" id="KW-0653">Protein transport</keyword>
<evidence type="ECO:0000256" key="8">
    <source>
        <dbReference type="ARBA" id="ARBA00022741"/>
    </source>
</evidence>
<dbReference type="PANTHER" id="PTHR10903:SF135">
    <property type="entry name" value="TRANSLOCASE OF CHLOROPLAST 120, CHLOROPLASTIC-RELATED"/>
    <property type="match status" value="1"/>
</dbReference>
<evidence type="ECO:0000313" key="20">
    <source>
        <dbReference type="EMBL" id="KAF1830153.1"/>
    </source>
</evidence>
<evidence type="ECO:0000256" key="18">
    <source>
        <dbReference type="SAM" id="Phobius"/>
    </source>
</evidence>
<dbReference type="SUPFAM" id="SSF52540">
    <property type="entry name" value="P-loop containing nucleoside triphosphate hydrolases"/>
    <property type="match status" value="1"/>
</dbReference>
<dbReference type="InterPro" id="IPR027417">
    <property type="entry name" value="P-loop_NTPase"/>
</dbReference>
<evidence type="ECO:0000256" key="9">
    <source>
        <dbReference type="ARBA" id="ARBA00022801"/>
    </source>
</evidence>
<organism evidence="20 21">
    <name type="scientific">Decorospora gaudefroyi</name>
    <dbReference type="NCBI Taxonomy" id="184978"/>
    <lineage>
        <taxon>Eukaryota</taxon>
        <taxon>Fungi</taxon>
        <taxon>Dikarya</taxon>
        <taxon>Ascomycota</taxon>
        <taxon>Pezizomycotina</taxon>
        <taxon>Dothideomycetes</taxon>
        <taxon>Pleosporomycetidae</taxon>
        <taxon>Pleosporales</taxon>
        <taxon>Pleosporineae</taxon>
        <taxon>Pleosporaceae</taxon>
        <taxon>Decorospora</taxon>
    </lineage>
</organism>
<evidence type="ECO:0000256" key="10">
    <source>
        <dbReference type="ARBA" id="ARBA00022805"/>
    </source>
</evidence>
<evidence type="ECO:0000256" key="11">
    <source>
        <dbReference type="ARBA" id="ARBA00022842"/>
    </source>
</evidence>
<keyword evidence="3" id="KW-0813">Transport</keyword>